<dbReference type="SMART" id="SM01087">
    <property type="entry name" value="COG6"/>
    <property type="match status" value="1"/>
</dbReference>
<organism evidence="8 9">
    <name type="scientific">Mesorhabditis spiculigera</name>
    <dbReference type="NCBI Taxonomy" id="96644"/>
    <lineage>
        <taxon>Eukaryota</taxon>
        <taxon>Metazoa</taxon>
        <taxon>Ecdysozoa</taxon>
        <taxon>Nematoda</taxon>
        <taxon>Chromadorea</taxon>
        <taxon>Rhabditida</taxon>
        <taxon>Rhabditina</taxon>
        <taxon>Rhabditomorpha</taxon>
        <taxon>Rhabditoidea</taxon>
        <taxon>Rhabditidae</taxon>
        <taxon>Mesorhabditinae</taxon>
        <taxon>Mesorhabditis</taxon>
    </lineage>
</organism>
<dbReference type="PANTHER" id="PTHR10210:SF57">
    <property type="entry name" value="RIBOSE-PHOSPHATE DIPHOSPHOKINASE"/>
    <property type="match status" value="1"/>
</dbReference>
<accession>A0AA36CGU4</accession>
<keyword evidence="9" id="KW-1185">Reference proteome</keyword>
<comment type="similarity">
    <text evidence="1">Belongs to the ribose-phosphate pyrophosphokinase family.</text>
</comment>
<dbReference type="PANTHER" id="PTHR10210">
    <property type="entry name" value="RIBOSE-PHOSPHATE DIPHOSPHOKINASE FAMILY MEMBER"/>
    <property type="match status" value="1"/>
</dbReference>
<evidence type="ECO:0000313" key="9">
    <source>
        <dbReference type="Proteomes" id="UP001177023"/>
    </source>
</evidence>
<gene>
    <name evidence="8" type="ORF">MSPICULIGERA_LOCUS7282</name>
</gene>
<dbReference type="InterPro" id="IPR000842">
    <property type="entry name" value="PRib_PP_synth_CS"/>
</dbReference>
<dbReference type="GO" id="GO:0005524">
    <property type="term" value="F:ATP binding"/>
    <property type="evidence" value="ECO:0007669"/>
    <property type="project" value="TreeGrafter"/>
</dbReference>
<dbReference type="GO" id="GO:0000287">
    <property type="term" value="F:magnesium ion binding"/>
    <property type="evidence" value="ECO:0007669"/>
    <property type="project" value="InterPro"/>
</dbReference>
<feature type="domain" description="Conserved Oligomeric Golgi complex subunit 6 C-terminal" evidence="7">
    <location>
        <begin position="449"/>
        <end position="607"/>
    </location>
</feature>
<dbReference type="InterPro" id="IPR010490">
    <property type="entry name" value="COG6"/>
</dbReference>
<keyword evidence="4" id="KW-0547">Nucleotide-binding</keyword>
<keyword evidence="5" id="KW-0460">Magnesium</keyword>
<dbReference type="EMBL" id="CATQJA010001825">
    <property type="protein sequence ID" value="CAJ0568769.1"/>
    <property type="molecule type" value="Genomic_DNA"/>
</dbReference>
<dbReference type="PROSITE" id="PS00114">
    <property type="entry name" value="PRPP_SYNTHASE"/>
    <property type="match status" value="1"/>
</dbReference>
<dbReference type="NCBIfam" id="TIGR01251">
    <property type="entry name" value="ribP_PPkin"/>
    <property type="match status" value="1"/>
</dbReference>
<dbReference type="GO" id="GO:0017119">
    <property type="term" value="C:Golgi transport complex"/>
    <property type="evidence" value="ECO:0007669"/>
    <property type="project" value="InterPro"/>
</dbReference>
<feature type="non-terminal residue" evidence="8">
    <location>
        <position position="1"/>
    </location>
</feature>
<evidence type="ECO:0000256" key="4">
    <source>
        <dbReference type="ARBA" id="ARBA00022741"/>
    </source>
</evidence>
<evidence type="ECO:0000256" key="5">
    <source>
        <dbReference type="ARBA" id="ARBA00022842"/>
    </source>
</evidence>
<dbReference type="InterPro" id="IPR029057">
    <property type="entry name" value="PRTase-like"/>
</dbReference>
<dbReference type="GO" id="GO:0006015">
    <property type="term" value="P:5-phosphoribose 1-diphosphate biosynthetic process"/>
    <property type="evidence" value="ECO:0007669"/>
    <property type="project" value="TreeGrafter"/>
</dbReference>
<sequence>MPNIKIFSGSSHPELAARICDRLQLDVSKASLKKFSNRETNVEIGESVRGEDVFIIQSACGEINDNLMELLIMINACKIASSSRVAAVIPCFPYARQDKKDKSRAPISAKLVANMLSVAGADHIITMDLHASQIQGFFDIPVDNLYAEPAILKYIRESIPNWQSSVYAFCVHGIFSGPALQRLNNSAFEAVVVTNTIPQEENMKKCPKIQCIDISMILAEAIRRECRLLTSDFTDIKPILIQSFSALQEREVLFKYALDEFALSRKNQILRIYLEALTRGGNGGKPIEMLSHEPLRYVGDMLAWMYQAIENERDLLAGLLKNCRSEVNSTIDVLSQVSSSLCRPFKVRVEQSLGSGEADAVTVYKVKGLFGFYLSKFATLTGDTSELCQSIRELQELATNIFMSGLTTTVQRILNRMGPPDYDLLPVPAVQQLLNLLKDLVATQLASGLDVAVYTLNCLSVIQSSVMLYQYTDERLEMLRALIEGNEDVLVSEESSAILTNTSLSVIYQKAAAHTTQQGPMSAIPGLDAAALASAISSFDNFLAHADRFRLDLIARVSSTRIRESIAQRTAENVVAAYSVIVRKIEDPANGYGELPHKTPEEVKELLK</sequence>
<evidence type="ECO:0000256" key="1">
    <source>
        <dbReference type="ARBA" id="ARBA00006478"/>
    </source>
</evidence>
<proteinExistence type="inferred from homology"/>
<keyword evidence="2" id="KW-0808">Transferase</keyword>
<dbReference type="GO" id="GO:0006891">
    <property type="term" value="P:intra-Golgi vesicle-mediated transport"/>
    <property type="evidence" value="ECO:0007669"/>
    <property type="project" value="InterPro"/>
</dbReference>
<dbReference type="Pfam" id="PF20653">
    <property type="entry name" value="COG6_C"/>
    <property type="match status" value="2"/>
</dbReference>
<evidence type="ECO:0000256" key="2">
    <source>
        <dbReference type="ARBA" id="ARBA00022679"/>
    </source>
</evidence>
<dbReference type="SUPFAM" id="SSF53271">
    <property type="entry name" value="PRTase-like"/>
    <property type="match status" value="2"/>
</dbReference>
<protein>
    <submittedName>
        <fullName evidence="8">Uncharacterized protein</fullName>
    </submittedName>
</protein>
<dbReference type="GO" id="GO:0006164">
    <property type="term" value="P:purine nucleotide biosynthetic process"/>
    <property type="evidence" value="ECO:0007669"/>
    <property type="project" value="TreeGrafter"/>
</dbReference>
<evidence type="ECO:0000259" key="7">
    <source>
        <dbReference type="Pfam" id="PF20653"/>
    </source>
</evidence>
<dbReference type="InterPro" id="IPR048369">
    <property type="entry name" value="COG6_C"/>
</dbReference>
<dbReference type="FunFam" id="3.40.50.2020:FF:000011">
    <property type="entry name" value="Putative ribose-phosphate pyrophosphokinase 1"/>
    <property type="match status" value="1"/>
</dbReference>
<dbReference type="InterPro" id="IPR029099">
    <property type="entry name" value="Pribosyltran_N"/>
</dbReference>
<dbReference type="GO" id="GO:0004749">
    <property type="term" value="F:ribose phosphate diphosphokinase activity"/>
    <property type="evidence" value="ECO:0007669"/>
    <property type="project" value="InterPro"/>
</dbReference>
<feature type="domain" description="Conserved Oligomeric Golgi complex subunit 6 C-terminal" evidence="7">
    <location>
        <begin position="220"/>
        <end position="444"/>
    </location>
</feature>
<comment type="caution">
    <text evidence="8">The sequence shown here is derived from an EMBL/GenBank/DDBJ whole genome shotgun (WGS) entry which is preliminary data.</text>
</comment>
<dbReference type="AlphaFoldDB" id="A0AA36CGU4"/>
<dbReference type="GO" id="GO:0009156">
    <property type="term" value="P:ribonucleoside monophosphate biosynthetic process"/>
    <property type="evidence" value="ECO:0007669"/>
    <property type="project" value="InterPro"/>
</dbReference>
<reference evidence="8" key="1">
    <citation type="submission" date="2023-06" db="EMBL/GenBank/DDBJ databases">
        <authorList>
            <person name="Delattre M."/>
        </authorList>
    </citation>
    <scope>NUCLEOTIDE SEQUENCE</scope>
    <source>
        <strain evidence="8">AF72</strain>
    </source>
</reference>
<dbReference type="SMART" id="SM01400">
    <property type="entry name" value="Pribosyltran_N"/>
    <property type="match status" value="1"/>
</dbReference>
<dbReference type="Gene3D" id="3.40.50.2020">
    <property type="match status" value="3"/>
</dbReference>
<dbReference type="GO" id="GO:0002189">
    <property type="term" value="C:ribose phosphate diphosphokinase complex"/>
    <property type="evidence" value="ECO:0007669"/>
    <property type="project" value="TreeGrafter"/>
</dbReference>
<dbReference type="Proteomes" id="UP001177023">
    <property type="component" value="Unassembled WGS sequence"/>
</dbReference>
<evidence type="ECO:0000259" key="6">
    <source>
        <dbReference type="Pfam" id="PF13793"/>
    </source>
</evidence>
<dbReference type="InterPro" id="IPR005946">
    <property type="entry name" value="Rib-P_diPkinase"/>
</dbReference>
<evidence type="ECO:0000256" key="3">
    <source>
        <dbReference type="ARBA" id="ARBA00022727"/>
    </source>
</evidence>
<name>A0AA36CGU4_9BILA</name>
<dbReference type="Pfam" id="PF13793">
    <property type="entry name" value="Pribosyltran_N"/>
    <property type="match status" value="1"/>
</dbReference>
<keyword evidence="3" id="KW-0545">Nucleotide biosynthesis</keyword>
<evidence type="ECO:0000313" key="8">
    <source>
        <dbReference type="EMBL" id="CAJ0568769.1"/>
    </source>
</evidence>
<feature type="domain" description="Ribose-phosphate pyrophosphokinase N-terminal" evidence="6">
    <location>
        <begin position="4"/>
        <end position="120"/>
    </location>
</feature>